<sequence>MSINSPGDYLVHNPAGRFIAVPVDQPAQQSEQQCPEVLAKSGGSSLKRLLLDSLRRR</sequence>
<dbReference type="EMBL" id="BMMZ01000009">
    <property type="protein sequence ID" value="GGL73215.1"/>
    <property type="molecule type" value="Genomic_DNA"/>
</dbReference>
<accession>A0A917SCY0</accession>
<proteinExistence type="predicted"/>
<keyword evidence="2" id="KW-1185">Reference proteome</keyword>
<evidence type="ECO:0000313" key="2">
    <source>
        <dbReference type="Proteomes" id="UP000613840"/>
    </source>
</evidence>
<organism evidence="1 2">
    <name type="scientific">Microlunatus endophyticus</name>
    <dbReference type="NCBI Taxonomy" id="1716077"/>
    <lineage>
        <taxon>Bacteria</taxon>
        <taxon>Bacillati</taxon>
        <taxon>Actinomycetota</taxon>
        <taxon>Actinomycetes</taxon>
        <taxon>Propionibacteriales</taxon>
        <taxon>Propionibacteriaceae</taxon>
        <taxon>Microlunatus</taxon>
    </lineage>
</organism>
<dbReference type="AlphaFoldDB" id="A0A917SCY0"/>
<gene>
    <name evidence="1" type="ORF">GCM10011575_34430</name>
</gene>
<comment type="caution">
    <text evidence="1">The sequence shown here is derived from an EMBL/GenBank/DDBJ whole genome shotgun (WGS) entry which is preliminary data.</text>
</comment>
<dbReference type="Proteomes" id="UP000613840">
    <property type="component" value="Unassembled WGS sequence"/>
</dbReference>
<reference evidence="1" key="2">
    <citation type="submission" date="2020-09" db="EMBL/GenBank/DDBJ databases">
        <authorList>
            <person name="Sun Q."/>
            <person name="Zhou Y."/>
        </authorList>
    </citation>
    <scope>NUCLEOTIDE SEQUENCE</scope>
    <source>
        <strain evidence="1">CGMCC 4.7306</strain>
    </source>
</reference>
<name>A0A917SCY0_9ACTN</name>
<reference evidence="1" key="1">
    <citation type="journal article" date="2014" name="Int. J. Syst. Evol. Microbiol.">
        <title>Complete genome sequence of Corynebacterium casei LMG S-19264T (=DSM 44701T), isolated from a smear-ripened cheese.</title>
        <authorList>
            <consortium name="US DOE Joint Genome Institute (JGI-PGF)"/>
            <person name="Walter F."/>
            <person name="Albersmeier A."/>
            <person name="Kalinowski J."/>
            <person name="Ruckert C."/>
        </authorList>
    </citation>
    <scope>NUCLEOTIDE SEQUENCE</scope>
    <source>
        <strain evidence="1">CGMCC 4.7306</strain>
    </source>
</reference>
<protein>
    <submittedName>
        <fullName evidence="1">Uncharacterized protein</fullName>
    </submittedName>
</protein>
<evidence type="ECO:0000313" key="1">
    <source>
        <dbReference type="EMBL" id="GGL73215.1"/>
    </source>
</evidence>
<dbReference type="RefSeq" id="WP_188896609.1">
    <property type="nucleotide sequence ID" value="NZ_BMMZ01000009.1"/>
</dbReference>